<dbReference type="AlphaFoldDB" id="A0A7W6EWT3"/>
<dbReference type="Proteomes" id="UP000562395">
    <property type="component" value="Unassembled WGS sequence"/>
</dbReference>
<comment type="caution">
    <text evidence="3">The sequence shown here is derived from an EMBL/GenBank/DDBJ whole genome shotgun (WGS) entry which is preliminary data.</text>
</comment>
<keyword evidence="2" id="KW-1133">Transmembrane helix</keyword>
<reference evidence="3 4" key="1">
    <citation type="submission" date="2020-08" db="EMBL/GenBank/DDBJ databases">
        <title>Genomic Encyclopedia of Type Strains, Phase IV (KMG-IV): sequencing the most valuable type-strain genomes for metagenomic binning, comparative biology and taxonomic classification.</title>
        <authorList>
            <person name="Goeker M."/>
        </authorList>
    </citation>
    <scope>NUCLEOTIDE SEQUENCE [LARGE SCALE GENOMIC DNA]</scope>
    <source>
        <strain evidence="3 4">DSM 14552</strain>
    </source>
</reference>
<evidence type="ECO:0000256" key="1">
    <source>
        <dbReference type="SAM" id="MobiDB-lite"/>
    </source>
</evidence>
<feature type="transmembrane region" description="Helical" evidence="2">
    <location>
        <begin position="15"/>
        <end position="34"/>
    </location>
</feature>
<name>A0A7W6EWT3_9SPHN</name>
<keyword evidence="2" id="KW-0472">Membrane</keyword>
<gene>
    <name evidence="3" type="ORF">GGQ88_002441</name>
</gene>
<evidence type="ECO:0000256" key="2">
    <source>
        <dbReference type="SAM" id="Phobius"/>
    </source>
</evidence>
<feature type="region of interest" description="Disordered" evidence="1">
    <location>
        <begin position="137"/>
        <end position="173"/>
    </location>
</feature>
<sequence length="173" mass="18555">MAAVTSHFLGIDPKMYRHFAMLTIGLTTVFALFADGETRETMAQNSQRAELKRADESKFGKTKLVDKRGDKPRSNASGGFNGTFGAPMDGGGSVSGNSSYIPPALALKSPPIIIEVDQAALAKMSPEQRKAYLKRLEDERQRRMREGPVVPTPQQVSALAAASAARAGSDSID</sequence>
<proteinExistence type="predicted"/>
<feature type="region of interest" description="Disordered" evidence="1">
    <location>
        <begin position="65"/>
        <end position="93"/>
    </location>
</feature>
<organism evidence="3 4">
    <name type="scientific">Novosphingobium hassiacum</name>
    <dbReference type="NCBI Taxonomy" id="173676"/>
    <lineage>
        <taxon>Bacteria</taxon>
        <taxon>Pseudomonadati</taxon>
        <taxon>Pseudomonadota</taxon>
        <taxon>Alphaproteobacteria</taxon>
        <taxon>Sphingomonadales</taxon>
        <taxon>Sphingomonadaceae</taxon>
        <taxon>Novosphingobium</taxon>
    </lineage>
</organism>
<dbReference type="EMBL" id="JACICY010000005">
    <property type="protein sequence ID" value="MBB3861169.1"/>
    <property type="molecule type" value="Genomic_DNA"/>
</dbReference>
<evidence type="ECO:0000313" key="4">
    <source>
        <dbReference type="Proteomes" id="UP000562395"/>
    </source>
</evidence>
<keyword evidence="2" id="KW-0812">Transmembrane</keyword>
<feature type="compositionally biased region" description="Basic and acidic residues" evidence="1">
    <location>
        <begin position="137"/>
        <end position="146"/>
    </location>
</feature>
<keyword evidence="4" id="KW-1185">Reference proteome</keyword>
<protein>
    <submittedName>
        <fullName evidence="3">Uncharacterized protein</fullName>
    </submittedName>
</protein>
<accession>A0A7W6EWT3</accession>
<feature type="compositionally biased region" description="Low complexity" evidence="1">
    <location>
        <begin position="157"/>
        <end position="173"/>
    </location>
</feature>
<evidence type="ECO:0000313" key="3">
    <source>
        <dbReference type="EMBL" id="MBB3861169.1"/>
    </source>
</evidence>
<dbReference type="RefSeq" id="WP_183613534.1">
    <property type="nucleotide sequence ID" value="NZ_JACICY010000005.1"/>
</dbReference>